<proteinExistence type="predicted"/>
<dbReference type="SUPFAM" id="SSF52309">
    <property type="entry name" value="N-(deoxy)ribosyltransferase-like"/>
    <property type="match status" value="1"/>
</dbReference>
<comment type="caution">
    <text evidence="1">The sequence shown here is derived from an EMBL/GenBank/DDBJ whole genome shotgun (WGS) entry which is preliminary data.</text>
</comment>
<dbReference type="AlphaFoldDB" id="A0A318J4Q0"/>
<evidence type="ECO:0000313" key="1">
    <source>
        <dbReference type="EMBL" id="PXX41671.1"/>
    </source>
</evidence>
<reference evidence="1 2" key="1">
    <citation type="submission" date="2018-05" db="EMBL/GenBank/DDBJ databases">
        <title>Genomic Encyclopedia of Type Strains, Phase IV (KMG-IV): sequencing the most valuable type-strain genomes for metagenomic binning, comparative biology and taxonomic classification.</title>
        <authorList>
            <person name="Goeker M."/>
        </authorList>
    </citation>
    <scope>NUCLEOTIDE SEQUENCE [LARGE SCALE GENOMIC DNA]</scope>
    <source>
        <strain evidence="1 2">DSM 19792</strain>
    </source>
</reference>
<keyword evidence="2" id="KW-1185">Reference proteome</keyword>
<accession>A0A318J4Q0</accession>
<sequence>MANFQRIFGDDGLPYRIDTSGEGVNESYSPWSMGNDDLELRSEPPAFSRGIDMDFGYGQDMARFREFQPSHSEPVGVISDAGELAKSDFLRAEKAGYQNGDFDRSYVSKDGDTMTALFRREYGYKPSANELIQYANLNGMSSPHQLSLNRVITSPDIDRLHQTQVSKDQVNDYWKQNDVFNERKRMAVRDDPLTSWAHINGTQEERLTDRNYLAAMRAADRRPTMENARRLGLYSSIDSVHTPSKRWHPEVMPTSDPGSGFANGGTEIVAVSDEPPIGYRNEMRNAVNASGQFVNGVGRGAVNGTPKLLASAVNGWGYIGAGLYDQFLGGPQSNRLGQAFEFGKKYDGELLPYDSDLSRWGGHIGEFLSPAISAKALTFGNEVNNQLRIASTAARDWKYGAMERQILNDAGLGRPALADASIPSSDELNYLAKNTLDFSSKPNAAIFWSGDNMNLAQRFGRLTGKTTLEQTSGGRYLDDLKLFPVRPKNGANVSAEDLIRSKMAAKDAAKVFDVASARFAQEAKGNVNAFTFGAKRMGPYGERTWWRVEQPILKNQNPDFPNPNINAIRQWRFPWELEQ</sequence>
<dbReference type="EMBL" id="QJKB01000007">
    <property type="protein sequence ID" value="PXX41671.1"/>
    <property type="molecule type" value="Genomic_DNA"/>
</dbReference>
<protein>
    <submittedName>
        <fullName evidence="1">Uncharacterized protein</fullName>
    </submittedName>
</protein>
<dbReference type="OrthoDB" id="8787980at2"/>
<organism evidence="1 2">
    <name type="scientific">Undibacterium pigrum</name>
    <dbReference type="NCBI Taxonomy" id="401470"/>
    <lineage>
        <taxon>Bacteria</taxon>
        <taxon>Pseudomonadati</taxon>
        <taxon>Pseudomonadota</taxon>
        <taxon>Betaproteobacteria</taxon>
        <taxon>Burkholderiales</taxon>
        <taxon>Oxalobacteraceae</taxon>
        <taxon>Undibacterium</taxon>
    </lineage>
</organism>
<dbReference type="Proteomes" id="UP000247792">
    <property type="component" value="Unassembled WGS sequence"/>
</dbReference>
<dbReference type="RefSeq" id="WP_110256888.1">
    <property type="nucleotide sequence ID" value="NZ_QJKB01000007.1"/>
</dbReference>
<gene>
    <name evidence="1" type="ORF">DFR42_107323</name>
</gene>
<evidence type="ECO:0000313" key="2">
    <source>
        <dbReference type="Proteomes" id="UP000247792"/>
    </source>
</evidence>
<name>A0A318J4Q0_9BURK</name>